<feature type="signal peptide" evidence="2">
    <location>
        <begin position="1"/>
        <end position="19"/>
    </location>
</feature>
<dbReference type="AlphaFoldDB" id="A0A6B0UWD0"/>
<feature type="chain" id="PRO_5025331860" evidence="2">
    <location>
        <begin position="20"/>
        <end position="157"/>
    </location>
</feature>
<feature type="region of interest" description="Disordered" evidence="1">
    <location>
        <begin position="75"/>
        <end position="94"/>
    </location>
</feature>
<evidence type="ECO:0000256" key="2">
    <source>
        <dbReference type="SAM" id="SignalP"/>
    </source>
</evidence>
<evidence type="ECO:0000313" key="3">
    <source>
        <dbReference type="EMBL" id="MXU94110.1"/>
    </source>
</evidence>
<evidence type="ECO:0000256" key="1">
    <source>
        <dbReference type="SAM" id="MobiDB-lite"/>
    </source>
</evidence>
<protein>
    <submittedName>
        <fullName evidence="3">Putative conserved secreted protein</fullName>
    </submittedName>
</protein>
<proteinExistence type="predicted"/>
<organism evidence="3">
    <name type="scientific">Ixodes ricinus</name>
    <name type="common">Common tick</name>
    <name type="synonym">Acarus ricinus</name>
    <dbReference type="NCBI Taxonomy" id="34613"/>
    <lineage>
        <taxon>Eukaryota</taxon>
        <taxon>Metazoa</taxon>
        <taxon>Ecdysozoa</taxon>
        <taxon>Arthropoda</taxon>
        <taxon>Chelicerata</taxon>
        <taxon>Arachnida</taxon>
        <taxon>Acari</taxon>
        <taxon>Parasitiformes</taxon>
        <taxon>Ixodida</taxon>
        <taxon>Ixodoidea</taxon>
        <taxon>Ixodidae</taxon>
        <taxon>Ixodinae</taxon>
        <taxon>Ixodes</taxon>
    </lineage>
</organism>
<keyword evidence="2" id="KW-0732">Signal</keyword>
<name>A0A6B0UWD0_IXORI</name>
<sequence length="157" mass="16992">MRLQLFMLTVGAGAIFCVAGDGEQETQNSVETTTFDISDDELDDIIQSLGQCTYSYIEYNGRKVAIGCKASCGLSKDSPQAREDSDETGENSLDLSDKPCVLVTETNTCENGTVIQRGYLGNCTNGICIADRTGPEITIIGGEQTERVTRPEEDDED</sequence>
<dbReference type="EMBL" id="GIFC01012027">
    <property type="protein sequence ID" value="MXU94110.1"/>
    <property type="molecule type" value="Transcribed_RNA"/>
</dbReference>
<reference evidence="3" key="1">
    <citation type="submission" date="2019-12" db="EMBL/GenBank/DDBJ databases">
        <title>An insight into the sialome of adult female Ixodes ricinus ticks feeding for 6 days.</title>
        <authorList>
            <person name="Perner J."/>
            <person name="Ribeiro J.M.C."/>
        </authorList>
    </citation>
    <scope>NUCLEOTIDE SEQUENCE</scope>
    <source>
        <strain evidence="3">Semi-engorged</strain>
        <tissue evidence="3">Salivary glands</tissue>
    </source>
</reference>
<accession>A0A6B0UWD0</accession>